<evidence type="ECO:0000313" key="1">
    <source>
        <dbReference type="Proteomes" id="UP000095286"/>
    </source>
</evidence>
<protein>
    <submittedName>
        <fullName evidence="2">Complexin-1</fullName>
    </submittedName>
</protein>
<sequence length="143" mass="15924">MAGFIMKQVVGSQLKEMTGGLSGGDDQEKNETGEDPEVIAAREEQERRRKDKHRKMEAEREKMRTNIRSKYNIHKKEDGLQFDTAEGRIGSSTKKTPEQLAAEMNADDDSIIGQLGLTEHVDKAKAAVTNAVDLVKGFFPFGK</sequence>
<accession>A0AC35UAB0</accession>
<reference evidence="2" key="1">
    <citation type="submission" date="2016-11" db="UniProtKB">
        <authorList>
            <consortium name="WormBaseParasite"/>
        </authorList>
    </citation>
    <scope>IDENTIFICATION</scope>
    <source>
        <strain evidence="2">KR3021</strain>
    </source>
</reference>
<dbReference type="WBParaSite" id="RSKR_0000906400.1">
    <property type="protein sequence ID" value="RSKR_0000906400.1"/>
    <property type="gene ID" value="RSKR_0000906400"/>
</dbReference>
<name>A0AC35UAB0_9BILA</name>
<proteinExistence type="predicted"/>
<dbReference type="Proteomes" id="UP000095286">
    <property type="component" value="Unplaced"/>
</dbReference>
<evidence type="ECO:0000313" key="2">
    <source>
        <dbReference type="WBParaSite" id="RSKR_0000906400.1"/>
    </source>
</evidence>
<organism evidence="1 2">
    <name type="scientific">Rhabditophanes sp. KR3021</name>
    <dbReference type="NCBI Taxonomy" id="114890"/>
    <lineage>
        <taxon>Eukaryota</taxon>
        <taxon>Metazoa</taxon>
        <taxon>Ecdysozoa</taxon>
        <taxon>Nematoda</taxon>
        <taxon>Chromadorea</taxon>
        <taxon>Rhabditida</taxon>
        <taxon>Tylenchina</taxon>
        <taxon>Panagrolaimomorpha</taxon>
        <taxon>Strongyloidoidea</taxon>
        <taxon>Alloionematidae</taxon>
        <taxon>Rhabditophanes</taxon>
    </lineage>
</organism>